<dbReference type="InterPro" id="IPR010982">
    <property type="entry name" value="Lambda_DNA-bd_dom_sf"/>
</dbReference>
<feature type="domain" description="HTH cro/C1-type" evidence="2">
    <location>
        <begin position="133"/>
        <end position="184"/>
    </location>
</feature>
<dbReference type="PANTHER" id="PTHR35010:SF2">
    <property type="entry name" value="BLL4672 PROTEIN"/>
    <property type="match status" value="1"/>
</dbReference>
<dbReference type="Gene3D" id="3.30.450.180">
    <property type="match status" value="1"/>
</dbReference>
<organism evidence="3 4">
    <name type="scientific">Streptomyces yatensis</name>
    <dbReference type="NCBI Taxonomy" id="155177"/>
    <lineage>
        <taxon>Bacteria</taxon>
        <taxon>Bacillati</taxon>
        <taxon>Actinomycetota</taxon>
        <taxon>Actinomycetes</taxon>
        <taxon>Kitasatosporales</taxon>
        <taxon>Streptomycetaceae</taxon>
        <taxon>Streptomyces</taxon>
        <taxon>Streptomyces violaceusniger group</taxon>
    </lineage>
</organism>
<dbReference type="Proteomes" id="UP001499947">
    <property type="component" value="Unassembled WGS sequence"/>
</dbReference>
<dbReference type="PROSITE" id="PS50943">
    <property type="entry name" value="HTH_CROC1"/>
    <property type="match status" value="1"/>
</dbReference>
<dbReference type="PANTHER" id="PTHR35010">
    <property type="entry name" value="BLL4672 PROTEIN-RELATED"/>
    <property type="match status" value="1"/>
</dbReference>
<sequence>MTFTIVASKVITKKPRTAAASVAVACRFVSGTPAFGDRGGEAVRGMTVGGPSEETGRRRSRRPGHTSTEPLTASDLGGLARRGPAGTPPDPGLAYAERVPADTVREDIRRFLTSRRARITPQQAGLPDFGGRRQVSGLRRAEVAQLASISVEYYTRLERGNVGGVSEEILDSIARALQLDDVERAHLAALVRAAGTPHHTADRDGGTSHVRDSLQQILDAMTGAAAFVRNAHLDVLATNQLARALYADALDTSERPPNLARFVFLDPRARHFYRDWDGIAHDAVGSLRTEAGRTPGNAGLADLVDELTAHSDEFARRWVAHDVEYYRSGRQLFHHSAVGDLDLDYDALEIPADPGLTIVTYTLAADSPYADAFLRLQKHGDGGTQDNTPGT</sequence>
<proteinExistence type="predicted"/>
<evidence type="ECO:0000256" key="1">
    <source>
        <dbReference type="SAM" id="MobiDB-lite"/>
    </source>
</evidence>
<dbReference type="Pfam" id="PF13560">
    <property type="entry name" value="HTH_31"/>
    <property type="match status" value="1"/>
</dbReference>
<keyword evidence="4" id="KW-1185">Reference proteome</keyword>
<dbReference type="SMART" id="SM00530">
    <property type="entry name" value="HTH_XRE"/>
    <property type="match status" value="1"/>
</dbReference>
<name>A0ABP4U4C3_9ACTN</name>
<dbReference type="InterPro" id="IPR001387">
    <property type="entry name" value="Cro/C1-type_HTH"/>
</dbReference>
<dbReference type="SUPFAM" id="SSF47413">
    <property type="entry name" value="lambda repressor-like DNA-binding domains"/>
    <property type="match status" value="1"/>
</dbReference>
<dbReference type="Pfam" id="PF17765">
    <property type="entry name" value="MLTR_LBD"/>
    <property type="match status" value="1"/>
</dbReference>
<reference evidence="4" key="1">
    <citation type="journal article" date="2019" name="Int. J. Syst. Evol. Microbiol.">
        <title>The Global Catalogue of Microorganisms (GCM) 10K type strain sequencing project: providing services to taxonomists for standard genome sequencing and annotation.</title>
        <authorList>
            <consortium name="The Broad Institute Genomics Platform"/>
            <consortium name="The Broad Institute Genome Sequencing Center for Infectious Disease"/>
            <person name="Wu L."/>
            <person name="Ma J."/>
        </authorList>
    </citation>
    <scope>NUCLEOTIDE SEQUENCE [LARGE SCALE GENOMIC DNA]</scope>
    <source>
        <strain evidence="4">JCM 13244</strain>
    </source>
</reference>
<dbReference type="EMBL" id="BAAALR010000050">
    <property type="protein sequence ID" value="GAA1698262.1"/>
    <property type="molecule type" value="Genomic_DNA"/>
</dbReference>
<protein>
    <recommendedName>
        <fullName evidence="2">HTH cro/C1-type domain-containing protein</fullName>
    </recommendedName>
</protein>
<feature type="region of interest" description="Disordered" evidence="1">
    <location>
        <begin position="38"/>
        <end position="95"/>
    </location>
</feature>
<evidence type="ECO:0000313" key="3">
    <source>
        <dbReference type="EMBL" id="GAA1698262.1"/>
    </source>
</evidence>
<accession>A0ABP4U4C3</accession>
<evidence type="ECO:0000313" key="4">
    <source>
        <dbReference type="Proteomes" id="UP001499947"/>
    </source>
</evidence>
<comment type="caution">
    <text evidence="3">The sequence shown here is derived from an EMBL/GenBank/DDBJ whole genome shotgun (WGS) entry which is preliminary data.</text>
</comment>
<gene>
    <name evidence="3" type="ORF">GCM10009680_43060</name>
</gene>
<dbReference type="Gene3D" id="1.10.260.40">
    <property type="entry name" value="lambda repressor-like DNA-binding domains"/>
    <property type="match status" value="1"/>
</dbReference>
<evidence type="ECO:0000259" key="2">
    <source>
        <dbReference type="PROSITE" id="PS50943"/>
    </source>
</evidence>
<dbReference type="InterPro" id="IPR041413">
    <property type="entry name" value="MLTR_LBD"/>
</dbReference>
<dbReference type="CDD" id="cd00093">
    <property type="entry name" value="HTH_XRE"/>
    <property type="match status" value="1"/>
</dbReference>